<keyword evidence="5" id="KW-1185">Reference proteome</keyword>
<dbReference type="InterPro" id="IPR036514">
    <property type="entry name" value="SGNH_hydro_sf"/>
</dbReference>
<evidence type="ECO:0000313" key="5">
    <source>
        <dbReference type="Proteomes" id="UP000318080"/>
    </source>
</evidence>
<feature type="disulfide bond" evidence="2">
    <location>
        <begin position="165"/>
        <end position="208"/>
    </location>
</feature>
<keyword evidence="4" id="KW-0378">Hydrolase</keyword>
<dbReference type="Gene3D" id="3.40.50.1110">
    <property type="entry name" value="SGNH hydrolase"/>
    <property type="match status" value="1"/>
</dbReference>
<feature type="active site" evidence="1">
    <location>
        <position position="227"/>
    </location>
</feature>
<dbReference type="InterPro" id="IPR037460">
    <property type="entry name" value="SEST-like"/>
</dbReference>
<dbReference type="SUPFAM" id="SSF52266">
    <property type="entry name" value="SGNH hydrolase"/>
    <property type="match status" value="1"/>
</dbReference>
<dbReference type="PANTHER" id="PTHR37981:SF1">
    <property type="entry name" value="SGNH HYDROLASE-TYPE ESTERASE DOMAIN-CONTAINING PROTEIN"/>
    <property type="match status" value="1"/>
</dbReference>
<dbReference type="AlphaFoldDB" id="A0A540R5G3"/>
<evidence type="ECO:0000259" key="3">
    <source>
        <dbReference type="Pfam" id="PF13472"/>
    </source>
</evidence>
<dbReference type="GO" id="GO:0019433">
    <property type="term" value="P:triglyceride catabolic process"/>
    <property type="evidence" value="ECO:0007669"/>
    <property type="project" value="TreeGrafter"/>
</dbReference>
<accession>A0A540R5G3</accession>
<dbReference type="STRING" id="1686286.GCA_900092335_02580"/>
<feature type="domain" description="SGNH hydrolase-type esterase" evidence="3">
    <location>
        <begin position="15"/>
        <end position="235"/>
    </location>
</feature>
<dbReference type="GO" id="GO:0004806">
    <property type="term" value="F:triacylglycerol lipase activity"/>
    <property type="evidence" value="ECO:0007669"/>
    <property type="project" value="TreeGrafter"/>
</dbReference>
<evidence type="ECO:0000256" key="1">
    <source>
        <dbReference type="PIRSR" id="PIRSR637460-1"/>
    </source>
</evidence>
<dbReference type="InterPro" id="IPR013830">
    <property type="entry name" value="SGNH_hydro"/>
</dbReference>
<sequence>MTLTTPVEEPVHYVALGDSYAAMGSRAVTDPGDPCAVAADSYPVLLADALGVEDFVNASCQGAVTADVGEKTALGTAASEGSPQVAALGEETDLVTLSIGGNDVSFIDMTRCSESACPAGLREKVAGELEELPARLDDVYVAIEQQAPGARVVATAYMPLLNDACTDVPDAAWLAEQITRINGEVSAAAERHDATYVMPADAEEHTGCSAEPWVDFTGEATGSYPMHPTAAGQQAMAEAIAAAVG</sequence>
<reference evidence="4 5" key="1">
    <citation type="submission" date="2019-06" db="EMBL/GenBank/DDBJ databases">
        <title>Draft genome of C. phoceense Strain 272.</title>
        <authorList>
            <person name="Pacheco L.G.C."/>
            <person name="Barberis C.M."/>
            <person name="Almuzara M.N."/>
            <person name="Traglia G.M."/>
            <person name="Santos C.S."/>
            <person name="Rocha D.J.P.G."/>
            <person name="Aguiar E.R.G.R."/>
            <person name="Vay C.A."/>
        </authorList>
    </citation>
    <scope>NUCLEOTIDE SEQUENCE [LARGE SCALE GENOMIC DNA]</scope>
    <source>
        <strain evidence="4 5">272</strain>
    </source>
</reference>
<proteinExistence type="predicted"/>
<feature type="disulfide bond" evidence="2">
    <location>
        <begin position="112"/>
        <end position="117"/>
    </location>
</feature>
<dbReference type="PANTHER" id="PTHR37981">
    <property type="entry name" value="LIPASE 2"/>
    <property type="match status" value="1"/>
</dbReference>
<organism evidence="4 5">
    <name type="scientific">Corynebacterium phoceense</name>
    <dbReference type="NCBI Taxonomy" id="1686286"/>
    <lineage>
        <taxon>Bacteria</taxon>
        <taxon>Bacillati</taxon>
        <taxon>Actinomycetota</taxon>
        <taxon>Actinomycetes</taxon>
        <taxon>Mycobacteriales</taxon>
        <taxon>Corynebacteriaceae</taxon>
        <taxon>Corynebacterium</taxon>
    </lineage>
</organism>
<dbReference type="Pfam" id="PF13472">
    <property type="entry name" value="Lipase_GDSL_2"/>
    <property type="match status" value="1"/>
</dbReference>
<feature type="active site" description="Nucleophile" evidence="1">
    <location>
        <position position="19"/>
    </location>
</feature>
<protein>
    <submittedName>
        <fullName evidence="4">SGNH/GDSL hydrolase family protein</fullName>
    </submittedName>
</protein>
<gene>
    <name evidence="4" type="ORF">EJK80_11410</name>
</gene>
<dbReference type="Proteomes" id="UP000318080">
    <property type="component" value="Unassembled WGS sequence"/>
</dbReference>
<evidence type="ECO:0000256" key="2">
    <source>
        <dbReference type="PIRSR" id="PIRSR637460-2"/>
    </source>
</evidence>
<dbReference type="CDD" id="cd01823">
    <property type="entry name" value="SEST_like"/>
    <property type="match status" value="1"/>
</dbReference>
<feature type="disulfide bond" evidence="2">
    <location>
        <begin position="35"/>
        <end position="60"/>
    </location>
</feature>
<dbReference type="EMBL" id="VHIR01000021">
    <property type="protein sequence ID" value="TQE42654.1"/>
    <property type="molecule type" value="Genomic_DNA"/>
</dbReference>
<keyword evidence="2" id="KW-1015">Disulfide bond</keyword>
<name>A0A540R5G3_9CORY</name>
<comment type="caution">
    <text evidence="4">The sequence shown here is derived from an EMBL/GenBank/DDBJ whole genome shotgun (WGS) entry which is preliminary data.</text>
</comment>
<evidence type="ECO:0000313" key="4">
    <source>
        <dbReference type="EMBL" id="TQE42654.1"/>
    </source>
</evidence>